<dbReference type="RefSeq" id="WP_043679809.1">
    <property type="nucleotide sequence ID" value="NZ_BDCI01000023.1"/>
</dbReference>
<name>A0ABR4Z5H9_9NOCA</name>
<accession>A0ABR4Z5H9</accession>
<protein>
    <submittedName>
        <fullName evidence="2">Uncharacterized protein</fullName>
    </submittedName>
</protein>
<proteinExistence type="predicted"/>
<gene>
    <name evidence="2" type="ORF">FG87_36130</name>
</gene>
<feature type="region of interest" description="Disordered" evidence="1">
    <location>
        <begin position="103"/>
        <end position="122"/>
    </location>
</feature>
<evidence type="ECO:0000313" key="3">
    <source>
        <dbReference type="Proteomes" id="UP000031364"/>
    </source>
</evidence>
<dbReference type="EMBL" id="JNFP01000065">
    <property type="protein sequence ID" value="KIA60551.1"/>
    <property type="molecule type" value="Genomic_DNA"/>
</dbReference>
<evidence type="ECO:0000256" key="1">
    <source>
        <dbReference type="SAM" id="MobiDB-lite"/>
    </source>
</evidence>
<comment type="caution">
    <text evidence="2">The sequence shown here is derived from an EMBL/GenBank/DDBJ whole genome shotgun (WGS) entry which is preliminary data.</text>
</comment>
<feature type="compositionally biased region" description="Basic residues" evidence="1">
    <location>
        <begin position="112"/>
        <end position="122"/>
    </location>
</feature>
<organism evidence="2 3">
    <name type="scientific">Nocardia vulneris</name>
    <dbReference type="NCBI Taxonomy" id="1141657"/>
    <lineage>
        <taxon>Bacteria</taxon>
        <taxon>Bacillati</taxon>
        <taxon>Actinomycetota</taxon>
        <taxon>Actinomycetes</taxon>
        <taxon>Mycobacteriales</taxon>
        <taxon>Nocardiaceae</taxon>
        <taxon>Nocardia</taxon>
    </lineage>
</organism>
<sequence>MDHEYEVAMRVDFARWQALLDSPFPIETEAELEQRIHADEIELRWSYGPHSAHWRYLDDAHQDWAARPETMTRFLDGITQDRTAGYFVGVTDIEYRSQCQARDLTEAERARKRDRPPRQRGR</sequence>
<dbReference type="Proteomes" id="UP000031364">
    <property type="component" value="Unassembled WGS sequence"/>
</dbReference>
<evidence type="ECO:0000313" key="2">
    <source>
        <dbReference type="EMBL" id="KIA60551.1"/>
    </source>
</evidence>
<reference evidence="2 3" key="1">
    <citation type="journal article" date="2014" name="Int. J. Syst. Evol. Microbiol.">
        <title>Nocardia vulneris sp. nov., isolated from wounds of human patients in North America.</title>
        <authorList>
            <person name="Lasker B.A."/>
            <person name="Bell M."/>
            <person name="Klenk H.P."/>
            <person name="Sproer C."/>
            <person name="Schumann C."/>
            <person name="Schumann P."/>
            <person name="Brown J.M."/>
        </authorList>
    </citation>
    <scope>NUCLEOTIDE SEQUENCE [LARGE SCALE GENOMIC DNA]</scope>
    <source>
        <strain evidence="2 3">W9851</strain>
    </source>
</reference>
<keyword evidence="3" id="KW-1185">Reference proteome</keyword>